<feature type="region of interest" description="Disordered" evidence="5">
    <location>
        <begin position="147"/>
        <end position="242"/>
    </location>
</feature>
<feature type="compositionally biased region" description="Basic and acidic residues" evidence="5">
    <location>
        <begin position="958"/>
        <end position="976"/>
    </location>
</feature>
<feature type="compositionally biased region" description="Basic residues" evidence="5">
    <location>
        <begin position="210"/>
        <end position="219"/>
    </location>
</feature>
<feature type="compositionally biased region" description="Basic residues" evidence="5">
    <location>
        <begin position="1007"/>
        <end position="1019"/>
    </location>
</feature>
<evidence type="ECO:0000256" key="3">
    <source>
        <dbReference type="ARBA" id="ARBA00023242"/>
    </source>
</evidence>
<feature type="region of interest" description="Disordered" evidence="5">
    <location>
        <begin position="684"/>
        <end position="894"/>
    </location>
</feature>
<evidence type="ECO:0000259" key="6">
    <source>
        <dbReference type="Pfam" id="PF08573"/>
    </source>
</evidence>
<evidence type="ECO:0000313" key="8">
    <source>
        <dbReference type="Proteomes" id="UP000838412"/>
    </source>
</evidence>
<keyword evidence="3" id="KW-0539">Nucleus</keyword>
<feature type="compositionally biased region" description="Acidic residues" evidence="5">
    <location>
        <begin position="552"/>
        <end position="561"/>
    </location>
</feature>
<feature type="compositionally biased region" description="Polar residues" evidence="5">
    <location>
        <begin position="797"/>
        <end position="817"/>
    </location>
</feature>
<feature type="region of interest" description="Disordered" evidence="5">
    <location>
        <begin position="363"/>
        <end position="416"/>
    </location>
</feature>
<dbReference type="OrthoDB" id="5801062at2759"/>
<keyword evidence="2" id="KW-0227">DNA damage</keyword>
<feature type="compositionally biased region" description="Basic and acidic residues" evidence="5">
    <location>
        <begin position="518"/>
        <end position="538"/>
    </location>
</feature>
<evidence type="ECO:0000256" key="4">
    <source>
        <dbReference type="SAM" id="Coils"/>
    </source>
</evidence>
<comment type="subcellular location">
    <subcellularLocation>
        <location evidence="1">Nucleus</location>
    </subcellularLocation>
</comment>
<feature type="region of interest" description="Disordered" evidence="5">
    <location>
        <begin position="924"/>
        <end position="976"/>
    </location>
</feature>
<feature type="compositionally biased region" description="Basic and acidic residues" evidence="5">
    <location>
        <begin position="285"/>
        <end position="319"/>
    </location>
</feature>
<protein>
    <submittedName>
        <fullName evidence="7">RBBP8 protein</fullName>
    </submittedName>
</protein>
<keyword evidence="8" id="KW-1185">Reference proteome</keyword>
<dbReference type="InterPro" id="IPR013882">
    <property type="entry name" value="Ctp1_C"/>
</dbReference>
<dbReference type="PANTHER" id="PTHR15107">
    <property type="entry name" value="RETINOBLASTOMA BINDING PROTEIN 8"/>
    <property type="match status" value="1"/>
</dbReference>
<feature type="compositionally biased region" description="Low complexity" evidence="5">
    <location>
        <begin position="586"/>
        <end position="597"/>
    </location>
</feature>
<gene>
    <name evidence="7" type="primary">RBBP8</name>
    <name evidence="7" type="ORF">BLAG_LOCUS17352</name>
</gene>
<feature type="compositionally biased region" description="Acidic residues" evidence="5">
    <location>
        <begin position="873"/>
        <end position="887"/>
    </location>
</feature>
<feature type="compositionally biased region" description="Basic residues" evidence="5">
    <location>
        <begin position="638"/>
        <end position="647"/>
    </location>
</feature>
<name>A0A8J9ZRL8_BRALA</name>
<feature type="compositionally biased region" description="Polar residues" evidence="5">
    <location>
        <begin position="761"/>
        <end position="772"/>
    </location>
</feature>
<sequence length="1048" mass="117191">MSGPSLSGLEAVLSPVTSPDQTDQGAKFSQLLMELNQSHQHQVTGFQQRCQELDRSRKHYYTELKKALGAMKNLKSENQRLQEQLRSTSGSKDACKSCATLQGALEQKEEELKSIRQEREQYVKSQEAQMKDLQNRLSELLSLQASNRQGKNLHVQNKSKMTKASSARNKDTRSYKDVPVRLEEGGQTEEVTILNSDSEMNGATKQAATRLHRQNKRVRYKENVKTSPDREEGKTLKGRQKKPLMLADTQGEFTQQLKMSRILVPDTLAVEVSTESDEQNSQTENCKEEKENRKLEYHKADYRTDHDSSSAEEVIKENDPSGDPACDPITMIPDTMAMEDDHDETRMLMSPPSCSSTPVNYIGKSGALANQKPPRNVVTNQQPASRQVKCSAAEQPQQKQVLSAPDSPEADMSPPVSPTFGRPACPAAVHVSTTNTTCESPLLFGDNVQVGTRVEESCQQKKVPTSQEIQPLRKPPHTSCAGSPALQSPLVLRVKSEPVTQVDSDVSPLLLGVPKVKVKQEPRGHDPTRLTLRREFDKAAAGIGPSGMEAGGELEETEDTQQELSTKRRNRTSKAQEKRATRRSTRAATTRVSEAVRSSPRVKNSQQNKKNSRGGKRKTCFDDDSDISEDDGVDIRAKGKRSRKKRAMSSQSSSKQKAGALTEASPGLKQLTLTQAMFNQKTELHRSKVFQGGLRKKEPPQEDSDLRQALELSRKETSPHAVEEEEAVRLAVQRSIHDITNTQEPGGISQKHGGAKRRNRNTSAQSTSSENCRQALEDTFDPDSTFMPGKFKVPGVPSTSTQKNAQFQSQQYTNGPLNGSLDPDIQLTELDTTTLPVDSQGGGEERRGRGRKRNDVVESGRGKTDISRLFDETTFEGEEGEYMDADGDLGTPEVMERRNVGKYRRKEPLEDDSDSCSDLFEVEDEWEADDPHEDEYDGQMEDRAARRGPRNLHNNLADFDRVPKKDAGPDYKYSKVVRKKDERRKLHGHDCQCCKDWYGDMSESQKKLRMKATSRHRQQHSPTSTPPHFWSLGFPDTQECKTRGETIN</sequence>
<evidence type="ECO:0000256" key="2">
    <source>
        <dbReference type="ARBA" id="ARBA00022763"/>
    </source>
</evidence>
<feature type="coiled-coil region" evidence="4">
    <location>
        <begin position="64"/>
        <end position="143"/>
    </location>
</feature>
<feature type="region of interest" description="Disordered" evidence="5">
    <location>
        <begin position="517"/>
        <end position="669"/>
    </location>
</feature>
<dbReference type="GO" id="GO:0005634">
    <property type="term" value="C:nucleus"/>
    <property type="evidence" value="ECO:0007669"/>
    <property type="project" value="UniProtKB-SubCell"/>
</dbReference>
<reference evidence="7" key="1">
    <citation type="submission" date="2022-01" db="EMBL/GenBank/DDBJ databases">
        <authorList>
            <person name="Braso-Vives M."/>
        </authorList>
    </citation>
    <scope>NUCLEOTIDE SEQUENCE</scope>
</reference>
<feature type="domain" description="DNA endonuclease activator Ctp1 C-terminal" evidence="6">
    <location>
        <begin position="1003"/>
        <end position="1039"/>
    </location>
</feature>
<feature type="compositionally biased region" description="Acidic residues" evidence="5">
    <location>
        <begin position="622"/>
        <end position="632"/>
    </location>
</feature>
<dbReference type="Pfam" id="PF08573">
    <property type="entry name" value="SAE2"/>
    <property type="match status" value="1"/>
</dbReference>
<feature type="compositionally biased region" description="Polar residues" evidence="5">
    <location>
        <begin position="147"/>
        <end position="167"/>
    </location>
</feature>
<dbReference type="GO" id="GO:0003684">
    <property type="term" value="F:damaged DNA binding"/>
    <property type="evidence" value="ECO:0007669"/>
    <property type="project" value="TreeGrafter"/>
</dbReference>
<dbReference type="InterPro" id="IPR033316">
    <property type="entry name" value="RBBP8-like"/>
</dbReference>
<dbReference type="GO" id="GO:0010792">
    <property type="term" value="P:DNA double-strand break processing involved in repair via single-strand annealing"/>
    <property type="evidence" value="ECO:0007669"/>
    <property type="project" value="TreeGrafter"/>
</dbReference>
<evidence type="ECO:0000313" key="7">
    <source>
        <dbReference type="EMBL" id="CAH1262173.1"/>
    </source>
</evidence>
<feature type="compositionally biased region" description="Acidic residues" evidence="5">
    <location>
        <begin position="924"/>
        <end position="939"/>
    </location>
</feature>
<feature type="compositionally biased region" description="Basic and acidic residues" evidence="5">
    <location>
        <begin position="220"/>
        <end position="235"/>
    </location>
</feature>
<feature type="compositionally biased region" description="Basic and acidic residues" evidence="5">
    <location>
        <begin position="168"/>
        <end position="184"/>
    </location>
</feature>
<feature type="compositionally biased region" description="Basic and acidic residues" evidence="5">
    <location>
        <begin position="695"/>
        <end position="722"/>
    </location>
</feature>
<feature type="compositionally biased region" description="Polar residues" evidence="5">
    <location>
        <begin position="189"/>
        <end position="207"/>
    </location>
</feature>
<feature type="region of interest" description="Disordered" evidence="5">
    <location>
        <begin position="461"/>
        <end position="483"/>
    </location>
</feature>
<dbReference type="EMBL" id="OV696689">
    <property type="protein sequence ID" value="CAH1262173.1"/>
    <property type="molecule type" value="Genomic_DNA"/>
</dbReference>
<feature type="region of interest" description="Disordered" evidence="5">
    <location>
        <begin position="1"/>
        <end position="24"/>
    </location>
</feature>
<feature type="compositionally biased region" description="Polar residues" evidence="5">
    <location>
        <begin position="15"/>
        <end position="24"/>
    </location>
</feature>
<organism evidence="7 8">
    <name type="scientific">Branchiostoma lanceolatum</name>
    <name type="common">Common lancelet</name>
    <name type="synonym">Amphioxus lanceolatum</name>
    <dbReference type="NCBI Taxonomy" id="7740"/>
    <lineage>
        <taxon>Eukaryota</taxon>
        <taxon>Metazoa</taxon>
        <taxon>Chordata</taxon>
        <taxon>Cephalochordata</taxon>
        <taxon>Leptocardii</taxon>
        <taxon>Amphioxiformes</taxon>
        <taxon>Branchiostomatidae</taxon>
        <taxon>Branchiostoma</taxon>
    </lineage>
</organism>
<proteinExistence type="predicted"/>
<keyword evidence="4" id="KW-0175">Coiled coil</keyword>
<evidence type="ECO:0000256" key="5">
    <source>
        <dbReference type="SAM" id="MobiDB-lite"/>
    </source>
</evidence>
<feature type="compositionally biased region" description="Basic and acidic residues" evidence="5">
    <location>
        <begin position="1038"/>
        <end position="1048"/>
    </location>
</feature>
<dbReference type="AlphaFoldDB" id="A0A8J9ZRL8"/>
<feature type="compositionally biased region" description="Low complexity" evidence="5">
    <location>
        <begin position="648"/>
        <end position="660"/>
    </location>
</feature>
<feature type="compositionally biased region" description="Basic and acidic residues" evidence="5">
    <location>
        <begin position="843"/>
        <end position="871"/>
    </location>
</feature>
<dbReference type="PANTHER" id="PTHR15107:SF0">
    <property type="entry name" value="DNA ENDONUCLEASE ACTIVATOR CTP1 C-TERMINAL DOMAIN-CONTAINING PROTEIN"/>
    <property type="match status" value="1"/>
</dbReference>
<feature type="region of interest" description="Disordered" evidence="5">
    <location>
        <begin position="1005"/>
        <end position="1048"/>
    </location>
</feature>
<accession>A0A8J9ZRL8</accession>
<dbReference type="Proteomes" id="UP000838412">
    <property type="component" value="Chromosome 4"/>
</dbReference>
<evidence type="ECO:0000256" key="1">
    <source>
        <dbReference type="ARBA" id="ARBA00004123"/>
    </source>
</evidence>
<feature type="region of interest" description="Disordered" evidence="5">
    <location>
        <begin position="271"/>
        <end position="326"/>
    </location>
</feature>